<name>A0AAV7P1H6_PLEWA</name>
<keyword evidence="2" id="KW-0812">Transmembrane</keyword>
<keyword evidence="4" id="KW-1185">Reference proteome</keyword>
<sequence>MEDEEGYTALQLKGNRKPEDEEGCTALQLKGRRKPEDEEGYTALQFKGRRKPEDEEGYTALQLKGRRKPEDEEGYTAVQLKGQRKPEDKERYTALQLKGKRKPEDKAGSTTLQFKSRGKPEHRRKDVPRGVNEQDLGPWLELQGQQCRRRSTGGVNREENQNDYQVPCSQRSALRIFVSLTLLLVLAVVGCGVWNFKLHEKNRDLMTTLKQRDECNASILSGLSYIQTGQPGLDWAFHHTPWRALDLGKWIYSEWKCVSVTGILTGEDIIKCG</sequence>
<dbReference type="Proteomes" id="UP001066276">
    <property type="component" value="Chromosome 7"/>
</dbReference>
<gene>
    <name evidence="3" type="ORF">NDU88_000601</name>
</gene>
<accession>A0AAV7P1H6</accession>
<protein>
    <submittedName>
        <fullName evidence="3">Uncharacterized protein</fullName>
    </submittedName>
</protein>
<keyword evidence="2" id="KW-0472">Membrane</keyword>
<comment type="caution">
    <text evidence="3">The sequence shown here is derived from an EMBL/GenBank/DDBJ whole genome shotgun (WGS) entry which is preliminary data.</text>
</comment>
<evidence type="ECO:0000313" key="3">
    <source>
        <dbReference type="EMBL" id="KAJ1122097.1"/>
    </source>
</evidence>
<dbReference type="AlphaFoldDB" id="A0AAV7P1H6"/>
<organism evidence="3 4">
    <name type="scientific">Pleurodeles waltl</name>
    <name type="common">Iberian ribbed newt</name>
    <dbReference type="NCBI Taxonomy" id="8319"/>
    <lineage>
        <taxon>Eukaryota</taxon>
        <taxon>Metazoa</taxon>
        <taxon>Chordata</taxon>
        <taxon>Craniata</taxon>
        <taxon>Vertebrata</taxon>
        <taxon>Euteleostomi</taxon>
        <taxon>Amphibia</taxon>
        <taxon>Batrachia</taxon>
        <taxon>Caudata</taxon>
        <taxon>Salamandroidea</taxon>
        <taxon>Salamandridae</taxon>
        <taxon>Pleurodelinae</taxon>
        <taxon>Pleurodeles</taxon>
    </lineage>
</organism>
<keyword evidence="2" id="KW-1133">Transmembrane helix</keyword>
<proteinExistence type="predicted"/>
<evidence type="ECO:0000256" key="1">
    <source>
        <dbReference type="SAM" id="MobiDB-lite"/>
    </source>
</evidence>
<evidence type="ECO:0000256" key="2">
    <source>
        <dbReference type="SAM" id="Phobius"/>
    </source>
</evidence>
<reference evidence="3" key="1">
    <citation type="journal article" date="2022" name="bioRxiv">
        <title>Sequencing and chromosome-scale assembly of the giantPleurodeles waltlgenome.</title>
        <authorList>
            <person name="Brown T."/>
            <person name="Elewa A."/>
            <person name="Iarovenko S."/>
            <person name="Subramanian E."/>
            <person name="Araus A.J."/>
            <person name="Petzold A."/>
            <person name="Susuki M."/>
            <person name="Suzuki K.-i.T."/>
            <person name="Hayashi T."/>
            <person name="Toyoda A."/>
            <person name="Oliveira C."/>
            <person name="Osipova E."/>
            <person name="Leigh N.D."/>
            <person name="Simon A."/>
            <person name="Yun M.H."/>
        </authorList>
    </citation>
    <scope>NUCLEOTIDE SEQUENCE</scope>
    <source>
        <strain evidence="3">20211129_DDA</strain>
        <tissue evidence="3">Liver</tissue>
    </source>
</reference>
<feature type="region of interest" description="Disordered" evidence="1">
    <location>
        <begin position="1"/>
        <end position="135"/>
    </location>
</feature>
<dbReference type="EMBL" id="JANPWB010000011">
    <property type="protein sequence ID" value="KAJ1122097.1"/>
    <property type="molecule type" value="Genomic_DNA"/>
</dbReference>
<evidence type="ECO:0000313" key="4">
    <source>
        <dbReference type="Proteomes" id="UP001066276"/>
    </source>
</evidence>
<feature type="transmembrane region" description="Helical" evidence="2">
    <location>
        <begin position="176"/>
        <end position="196"/>
    </location>
</feature>